<dbReference type="AlphaFoldDB" id="A0A3S0IEG7"/>
<evidence type="ECO:0000313" key="2">
    <source>
        <dbReference type="EMBL" id="RTR19194.1"/>
    </source>
</evidence>
<sequence>MSWLSKLSGGGKAANGAAADKGPRPSQPPTIVIDHHEFVPAEFAIGSFRLRPYDGDLIAHQQFDFKMVFTLGEEVVEAPCHGLVVKLTDESGLVARYKSPPSVYERKFLDYVRAWKGL</sequence>
<keyword evidence="3" id="KW-1185">Reference proteome</keyword>
<proteinExistence type="predicted"/>
<organism evidence="2 3">
    <name type="scientific">Azospirillum griseum</name>
    <dbReference type="NCBI Taxonomy" id="2496639"/>
    <lineage>
        <taxon>Bacteria</taxon>
        <taxon>Pseudomonadati</taxon>
        <taxon>Pseudomonadota</taxon>
        <taxon>Alphaproteobacteria</taxon>
        <taxon>Rhodospirillales</taxon>
        <taxon>Azospirillaceae</taxon>
        <taxon>Azospirillum</taxon>
    </lineage>
</organism>
<name>A0A3S0IEG7_9PROT</name>
<protein>
    <submittedName>
        <fullName evidence="2">Uncharacterized protein</fullName>
    </submittedName>
</protein>
<evidence type="ECO:0000256" key="1">
    <source>
        <dbReference type="SAM" id="MobiDB-lite"/>
    </source>
</evidence>
<dbReference type="RefSeq" id="WP_126616531.1">
    <property type="nucleotide sequence ID" value="NZ_JBHUCY010000030.1"/>
</dbReference>
<gene>
    <name evidence="2" type="ORF">EJ903_14320</name>
</gene>
<evidence type="ECO:0000313" key="3">
    <source>
        <dbReference type="Proteomes" id="UP000277007"/>
    </source>
</evidence>
<dbReference type="EMBL" id="RXMA01000012">
    <property type="protein sequence ID" value="RTR19194.1"/>
    <property type="molecule type" value="Genomic_DNA"/>
</dbReference>
<dbReference type="Proteomes" id="UP000277007">
    <property type="component" value="Unassembled WGS sequence"/>
</dbReference>
<dbReference type="OrthoDB" id="7304705at2"/>
<feature type="region of interest" description="Disordered" evidence="1">
    <location>
        <begin position="1"/>
        <end position="31"/>
    </location>
</feature>
<accession>A0A3S0IEG7</accession>
<reference evidence="2 3" key="1">
    <citation type="submission" date="2018-12" db="EMBL/GenBank/DDBJ databases">
        <authorList>
            <person name="Yang Y."/>
        </authorList>
    </citation>
    <scope>NUCLEOTIDE SEQUENCE [LARGE SCALE GENOMIC DNA]</scope>
    <source>
        <strain evidence="2 3">L-25-5w-1</strain>
    </source>
</reference>
<comment type="caution">
    <text evidence="2">The sequence shown here is derived from an EMBL/GenBank/DDBJ whole genome shotgun (WGS) entry which is preliminary data.</text>
</comment>